<feature type="compositionally biased region" description="Polar residues" evidence="2">
    <location>
        <begin position="92"/>
        <end position="106"/>
    </location>
</feature>
<feature type="compositionally biased region" description="Low complexity" evidence="2">
    <location>
        <begin position="135"/>
        <end position="161"/>
    </location>
</feature>
<dbReference type="GO" id="GO:0005634">
    <property type="term" value="C:nucleus"/>
    <property type="evidence" value="ECO:0007669"/>
    <property type="project" value="UniProtKB-SubCell"/>
</dbReference>
<sequence>MNSQENTSVILDPPTTKLPTTTRTAGGRISLEDMLTDLKKKWKNIKDHYRKELKKYPAPRSGDAGYVNQSSNWQYFSQLSFLRDEILPNVTEGNLSSTETSNQISKDSIAIEDISVENSQENTTGRDEEASIHPQQASTSSQGASISSQESTSSQEASTPSREASTSQRSRKKKTANDIRTEFLELEKKRIRLLENDLSNQSRNETSRHENKSDDYYFFMSLLPQMEKFTPVQKYRVRQKINQALLDEISVNEEMYPSNE</sequence>
<dbReference type="InterPro" id="IPR039353">
    <property type="entry name" value="TF_Adf1"/>
</dbReference>
<dbReference type="PANTHER" id="PTHR12243">
    <property type="entry name" value="MADF DOMAIN TRANSCRIPTION FACTOR"/>
    <property type="match status" value="1"/>
</dbReference>
<evidence type="ECO:0000256" key="1">
    <source>
        <dbReference type="PROSITE-ProRule" id="PRU00371"/>
    </source>
</evidence>
<feature type="compositionally biased region" description="Low complexity" evidence="2">
    <location>
        <begin position="13"/>
        <end position="24"/>
    </location>
</feature>
<dbReference type="Pfam" id="PF10545">
    <property type="entry name" value="MADF_DNA_bdg"/>
    <property type="match status" value="1"/>
</dbReference>
<gene>
    <name evidence="4" type="ORF">PAPOLLO_LOCUS14058</name>
</gene>
<keyword evidence="1" id="KW-0539">Nucleus</keyword>
<organism evidence="4 5">
    <name type="scientific">Parnassius apollo</name>
    <name type="common">Apollo butterfly</name>
    <name type="synonym">Papilio apollo</name>
    <dbReference type="NCBI Taxonomy" id="110799"/>
    <lineage>
        <taxon>Eukaryota</taxon>
        <taxon>Metazoa</taxon>
        <taxon>Ecdysozoa</taxon>
        <taxon>Arthropoda</taxon>
        <taxon>Hexapoda</taxon>
        <taxon>Insecta</taxon>
        <taxon>Pterygota</taxon>
        <taxon>Neoptera</taxon>
        <taxon>Endopterygota</taxon>
        <taxon>Lepidoptera</taxon>
        <taxon>Glossata</taxon>
        <taxon>Ditrysia</taxon>
        <taxon>Papilionoidea</taxon>
        <taxon>Papilionidae</taxon>
        <taxon>Parnassiinae</taxon>
        <taxon>Parnassini</taxon>
        <taxon>Parnassius</taxon>
        <taxon>Parnassius</taxon>
    </lineage>
</organism>
<dbReference type="AlphaFoldDB" id="A0A8S3XAL7"/>
<keyword evidence="5" id="KW-1185">Reference proteome</keyword>
<evidence type="ECO:0000259" key="3">
    <source>
        <dbReference type="PROSITE" id="PS51031"/>
    </source>
</evidence>
<dbReference type="Proteomes" id="UP000691718">
    <property type="component" value="Unassembled WGS sequence"/>
</dbReference>
<evidence type="ECO:0000313" key="5">
    <source>
        <dbReference type="Proteomes" id="UP000691718"/>
    </source>
</evidence>
<dbReference type="OrthoDB" id="6487365at2759"/>
<dbReference type="Pfam" id="PF02944">
    <property type="entry name" value="BESS"/>
    <property type="match status" value="1"/>
</dbReference>
<comment type="caution">
    <text evidence="4">The sequence shown here is derived from an EMBL/GenBank/DDBJ whole genome shotgun (WGS) entry which is preliminary data.</text>
</comment>
<name>A0A8S3XAL7_PARAO</name>
<reference evidence="4" key="1">
    <citation type="submission" date="2021-04" db="EMBL/GenBank/DDBJ databases">
        <authorList>
            <person name="Tunstrom K."/>
        </authorList>
    </citation>
    <scope>NUCLEOTIDE SEQUENCE</scope>
</reference>
<dbReference type="InterPro" id="IPR006578">
    <property type="entry name" value="MADF-dom"/>
</dbReference>
<dbReference type="GO" id="GO:0003677">
    <property type="term" value="F:DNA binding"/>
    <property type="evidence" value="ECO:0007669"/>
    <property type="project" value="InterPro"/>
</dbReference>
<dbReference type="PANTHER" id="PTHR12243:SF67">
    <property type="entry name" value="COREPRESSOR OF PANGOLIN, ISOFORM A-RELATED"/>
    <property type="match status" value="1"/>
</dbReference>
<dbReference type="EMBL" id="CAJQZP010000953">
    <property type="protein sequence ID" value="CAG5002409.1"/>
    <property type="molecule type" value="Genomic_DNA"/>
</dbReference>
<proteinExistence type="predicted"/>
<feature type="domain" description="BESS" evidence="3">
    <location>
        <begin position="212"/>
        <end position="251"/>
    </location>
</feature>
<dbReference type="PROSITE" id="PS51031">
    <property type="entry name" value="BESS"/>
    <property type="match status" value="1"/>
</dbReference>
<dbReference type="InterPro" id="IPR004210">
    <property type="entry name" value="BESS_motif"/>
</dbReference>
<comment type="subcellular location">
    <subcellularLocation>
        <location evidence="1">Nucleus</location>
    </subcellularLocation>
</comment>
<feature type="region of interest" description="Disordered" evidence="2">
    <location>
        <begin position="92"/>
        <end position="176"/>
    </location>
</feature>
<protein>
    <submittedName>
        <fullName evidence="4">(apollo) hypothetical protein</fullName>
    </submittedName>
</protein>
<evidence type="ECO:0000313" key="4">
    <source>
        <dbReference type="EMBL" id="CAG5002409.1"/>
    </source>
</evidence>
<accession>A0A8S3XAL7</accession>
<feature type="region of interest" description="Disordered" evidence="2">
    <location>
        <begin position="1"/>
        <end position="25"/>
    </location>
</feature>
<evidence type="ECO:0000256" key="2">
    <source>
        <dbReference type="SAM" id="MobiDB-lite"/>
    </source>
</evidence>